<sequence>MDNFSIKNIVDKEYISELNRIYFSHDTHECARIPCKNVIIAYITGSFVHYPRDALQHLLEFHLGWCVKRTLHGCNVCIVGSTIRPEICNRIMAYNIKIYTELQTLSLLSTSCKFVAGGKFLKYINHNTKSSSPLQTDSFVTQKPVYCKLWHKIFTPINLCDIAGHQDELIEFYKFVKRKELHEPVLIIYPSGTGVYRAIELCLLALNYELVFMDTLKSKSGFKKRRNSKFIQIPAYKLERLTTTQLQILSKLHEFSVIFIKSKYESLTVRDSGIDTVTVEIQLPMGIDKVRCKKFIFYPPPDQALIYRIQDILAQLNHYICTEDIRLLLEYCKSEGVSDIESALSRLMFILAGPPKSNENNYKGGTNWYINNHLGNAILSSDEEFEAPLSIDSINDKFEIIWDKLYNSEHNIIDISNRLTKIMWFYSVFTQTVACGQDVPVDHLKVILDCTTTATRNSTTHQTYNFFL</sequence>
<dbReference type="GeneID" id="24424759"/>
<accession>A0A1R4ABB0</accession>
<reference evidence="1 2" key="2">
    <citation type="journal article" date="2013" name="PLoS ONE">
        <title>Whole genome mapping and re-organization of the nuclear and mitochondrial genomes of Babesia microti isolates.</title>
        <authorList>
            <person name="Cornillot E."/>
            <person name="Dassouli A."/>
            <person name="Garg A."/>
            <person name="Pachikara N."/>
            <person name="Randazzo S."/>
            <person name="Depoix D."/>
            <person name="Carcy B."/>
            <person name="Delbecq S."/>
            <person name="Frutos R."/>
            <person name="Silva J.C."/>
            <person name="Sutton R."/>
            <person name="Krause P.J."/>
            <person name="Mamoun C.B."/>
        </authorList>
    </citation>
    <scope>NUCLEOTIDE SEQUENCE [LARGE SCALE GENOMIC DNA]</scope>
    <source>
        <strain evidence="1 2">RI</strain>
    </source>
</reference>
<dbReference type="RefSeq" id="XP_021338441.1">
    <property type="nucleotide sequence ID" value="XM_021481853.1"/>
</dbReference>
<dbReference type="KEGG" id="bmic:BMR1_03g00620"/>
<name>A0A1R4ABB0_BABMR</name>
<proteinExistence type="predicted"/>
<dbReference type="EMBL" id="LN871598">
    <property type="protein sequence ID" value="SJK86260.1"/>
    <property type="molecule type" value="Genomic_DNA"/>
</dbReference>
<keyword evidence="2" id="KW-1185">Reference proteome</keyword>
<evidence type="ECO:0000313" key="2">
    <source>
        <dbReference type="Proteomes" id="UP000002899"/>
    </source>
</evidence>
<dbReference type="Proteomes" id="UP000002899">
    <property type="component" value="Chromosome III"/>
</dbReference>
<reference evidence="1 2" key="3">
    <citation type="journal article" date="2016" name="Sci. Rep.">
        <title>Genome-wide diversity and gene expression profiling of Babesia microti isolates identify polymorphic genes that mediate host-pathogen interactions.</title>
        <authorList>
            <person name="Silva J.C."/>
            <person name="Cornillot E."/>
            <person name="McCracken C."/>
            <person name="Usmani-Brown S."/>
            <person name="Dwivedi A."/>
            <person name="Ifeonu O.O."/>
            <person name="Crabtree J."/>
            <person name="Gotia H.T."/>
            <person name="Virji A.Z."/>
            <person name="Reynes C."/>
            <person name="Colinge J."/>
            <person name="Kumar V."/>
            <person name="Lawres L."/>
            <person name="Pazzi J.E."/>
            <person name="Pablo J.V."/>
            <person name="Hung C."/>
            <person name="Brancato J."/>
            <person name="Kumari P."/>
            <person name="Orvis J."/>
            <person name="Tretina K."/>
            <person name="Chibucos M."/>
            <person name="Ott S."/>
            <person name="Sadzewicz L."/>
            <person name="Sengamalay N."/>
            <person name="Shetty A.C."/>
            <person name="Su Q."/>
            <person name="Tallon L."/>
            <person name="Fraser C.M."/>
            <person name="Frutos R."/>
            <person name="Molina D.M."/>
            <person name="Krause P.J."/>
            <person name="Ben Mamoun C."/>
        </authorList>
    </citation>
    <scope>NUCLEOTIDE SEQUENCE [LARGE SCALE GENOMIC DNA]</scope>
    <source>
        <strain evidence="1 2">RI</strain>
    </source>
</reference>
<dbReference type="AlphaFoldDB" id="A0A1R4ABB0"/>
<protein>
    <submittedName>
        <fullName evidence="1">Uncharacterized protein</fullName>
    </submittedName>
</protein>
<evidence type="ECO:0000313" key="1">
    <source>
        <dbReference type="EMBL" id="SJK86260.1"/>
    </source>
</evidence>
<gene>
    <name evidence="1" type="ORF">BMR1_03g00620</name>
</gene>
<organism evidence="1 2">
    <name type="scientific">Babesia microti (strain RI)</name>
    <dbReference type="NCBI Taxonomy" id="1133968"/>
    <lineage>
        <taxon>Eukaryota</taxon>
        <taxon>Sar</taxon>
        <taxon>Alveolata</taxon>
        <taxon>Apicomplexa</taxon>
        <taxon>Aconoidasida</taxon>
        <taxon>Piroplasmida</taxon>
        <taxon>Babesiidae</taxon>
        <taxon>Babesia</taxon>
    </lineage>
</organism>
<dbReference type="VEuPathDB" id="PiroplasmaDB:BMR1_03g00620"/>
<reference evidence="1 2" key="1">
    <citation type="journal article" date="2012" name="Nucleic Acids Res.">
        <title>Sequencing of the smallest Apicomplexan genome from the human pathogen Babesia microti.</title>
        <authorList>
            <person name="Cornillot E."/>
            <person name="Hadj-Kaddour K."/>
            <person name="Dassouli A."/>
            <person name="Noel B."/>
            <person name="Ranwez V."/>
            <person name="Vacherie B."/>
            <person name="Augagneur Y."/>
            <person name="Bres V."/>
            <person name="Duclos A."/>
            <person name="Randazzo S."/>
            <person name="Carcy B."/>
            <person name="Debierre-Grockiego F."/>
            <person name="Delbecq S."/>
            <person name="Moubri-Menage K."/>
            <person name="Shams-Eldin H."/>
            <person name="Usmani-Brown S."/>
            <person name="Bringaud F."/>
            <person name="Wincker P."/>
            <person name="Vivares C.P."/>
            <person name="Schwarz R.T."/>
            <person name="Schetters T.P."/>
            <person name="Krause P.J."/>
            <person name="Gorenflot A."/>
            <person name="Berry V."/>
            <person name="Barbe V."/>
            <person name="Ben Mamoun C."/>
        </authorList>
    </citation>
    <scope>NUCLEOTIDE SEQUENCE [LARGE SCALE GENOMIC DNA]</scope>
    <source>
        <strain evidence="1 2">RI</strain>
    </source>
</reference>